<dbReference type="Gene3D" id="6.10.140.1060">
    <property type="match status" value="1"/>
</dbReference>
<feature type="domain" description="Dynein heavy chain ATP-binding dynein motor region" evidence="1">
    <location>
        <begin position="1"/>
        <end position="104"/>
    </location>
</feature>
<name>A0ABN9M5F7_9NEOB</name>
<dbReference type="Gene3D" id="3.40.50.300">
    <property type="entry name" value="P-loop containing nucleotide triphosphate hydrolases"/>
    <property type="match status" value="1"/>
</dbReference>
<dbReference type="InterPro" id="IPR026983">
    <property type="entry name" value="DHC"/>
</dbReference>
<dbReference type="PANTHER" id="PTHR22878">
    <property type="entry name" value="DYNEIN HEAVY CHAIN 6, AXONEMAL-LIKE-RELATED"/>
    <property type="match status" value="1"/>
</dbReference>
<dbReference type="PANTHER" id="PTHR22878:SF73">
    <property type="entry name" value="DYNEIN AXONEMAL HEAVY CHAIN 1"/>
    <property type="match status" value="1"/>
</dbReference>
<dbReference type="EMBL" id="CAUEEQ010047586">
    <property type="protein sequence ID" value="CAJ0959439.1"/>
    <property type="molecule type" value="Genomic_DNA"/>
</dbReference>
<comment type="caution">
    <text evidence="2">The sequence shown here is derived from an EMBL/GenBank/DDBJ whole genome shotgun (WGS) entry which is preliminary data.</text>
</comment>
<feature type="non-terminal residue" evidence="2">
    <location>
        <position position="170"/>
    </location>
</feature>
<evidence type="ECO:0000259" key="1">
    <source>
        <dbReference type="Pfam" id="PF12781"/>
    </source>
</evidence>
<dbReference type="Proteomes" id="UP001176940">
    <property type="component" value="Unassembled WGS sequence"/>
</dbReference>
<dbReference type="InterPro" id="IPR035706">
    <property type="entry name" value="AAA_9"/>
</dbReference>
<evidence type="ECO:0000313" key="3">
    <source>
        <dbReference type="Proteomes" id="UP001176940"/>
    </source>
</evidence>
<keyword evidence="3" id="KW-1185">Reference proteome</keyword>
<reference evidence="2" key="1">
    <citation type="submission" date="2023-07" db="EMBL/GenBank/DDBJ databases">
        <authorList>
            <person name="Stuckert A."/>
        </authorList>
    </citation>
    <scope>NUCLEOTIDE SEQUENCE</scope>
</reference>
<evidence type="ECO:0000313" key="2">
    <source>
        <dbReference type="EMBL" id="CAJ0959439.1"/>
    </source>
</evidence>
<dbReference type="Gene3D" id="1.10.8.1220">
    <property type="match status" value="1"/>
</dbReference>
<sequence length="170" mass="19185">MYITTKLPNPHYPPEICTKVTLINFTLSPSGLEDQLLGQVVAEERPDLEEAKNQLILSNAKMRQELKEIEDQILMRLSSSQGNPVDDVDLIKVLEASKVKAGEIKAKVQVAEQTEKDIDITRRQYVPVAVRTQILFFCVSDLSNVDPMYQYSLEWFLGIFSAAIANSERA</sequence>
<proteinExistence type="predicted"/>
<gene>
    <name evidence="2" type="ORF">RIMI_LOCUS16784509</name>
</gene>
<accession>A0ABN9M5F7</accession>
<organism evidence="2 3">
    <name type="scientific">Ranitomeya imitator</name>
    <name type="common">mimic poison frog</name>
    <dbReference type="NCBI Taxonomy" id="111125"/>
    <lineage>
        <taxon>Eukaryota</taxon>
        <taxon>Metazoa</taxon>
        <taxon>Chordata</taxon>
        <taxon>Craniata</taxon>
        <taxon>Vertebrata</taxon>
        <taxon>Euteleostomi</taxon>
        <taxon>Amphibia</taxon>
        <taxon>Batrachia</taxon>
        <taxon>Anura</taxon>
        <taxon>Neobatrachia</taxon>
        <taxon>Hyloidea</taxon>
        <taxon>Dendrobatidae</taxon>
        <taxon>Dendrobatinae</taxon>
        <taxon>Ranitomeya</taxon>
    </lineage>
</organism>
<dbReference type="InterPro" id="IPR027417">
    <property type="entry name" value="P-loop_NTPase"/>
</dbReference>
<dbReference type="Pfam" id="PF12781">
    <property type="entry name" value="AAA_9"/>
    <property type="match status" value="1"/>
</dbReference>
<protein>
    <recommendedName>
        <fullName evidence="1">Dynein heavy chain ATP-binding dynein motor region domain-containing protein</fullName>
    </recommendedName>
</protein>